<dbReference type="GO" id="GO:0015658">
    <property type="term" value="F:branched-chain amino acid transmembrane transporter activity"/>
    <property type="evidence" value="ECO:0007669"/>
    <property type="project" value="InterPro"/>
</dbReference>
<dbReference type="PANTHER" id="PTHR30482">
    <property type="entry name" value="HIGH-AFFINITY BRANCHED-CHAIN AMINO ACID TRANSPORT SYSTEM PERMEASE"/>
    <property type="match status" value="1"/>
</dbReference>
<evidence type="ECO:0000313" key="8">
    <source>
        <dbReference type="EMBL" id="WCO67548.1"/>
    </source>
</evidence>
<evidence type="ECO:0000256" key="2">
    <source>
        <dbReference type="ARBA" id="ARBA00022475"/>
    </source>
</evidence>
<feature type="transmembrane region" description="Helical" evidence="7">
    <location>
        <begin position="285"/>
        <end position="303"/>
    </location>
</feature>
<feature type="compositionally biased region" description="Pro residues" evidence="6">
    <location>
        <begin position="352"/>
        <end position="366"/>
    </location>
</feature>
<evidence type="ECO:0000256" key="5">
    <source>
        <dbReference type="ARBA" id="ARBA00023136"/>
    </source>
</evidence>
<dbReference type="GO" id="GO:0005886">
    <property type="term" value="C:plasma membrane"/>
    <property type="evidence" value="ECO:0007669"/>
    <property type="project" value="UniProtKB-SubCell"/>
</dbReference>
<keyword evidence="9" id="KW-1185">Reference proteome</keyword>
<dbReference type="RefSeq" id="WP_272737069.1">
    <property type="nucleotide sequence ID" value="NZ_CP116942.1"/>
</dbReference>
<comment type="subcellular location">
    <subcellularLocation>
        <location evidence="1">Cell membrane</location>
        <topology evidence="1">Multi-pass membrane protein</topology>
    </subcellularLocation>
</comment>
<reference evidence="8" key="1">
    <citation type="submission" date="2023-01" db="EMBL/GenBank/DDBJ databases">
        <title>The diversity of Class Acidimicrobiia in South China Sea sediment environments and the proposal of Iamia marina sp. nov., a novel species of the genus Iamia.</title>
        <authorList>
            <person name="He Y."/>
            <person name="Tian X."/>
        </authorList>
    </citation>
    <scope>NUCLEOTIDE SEQUENCE</scope>
    <source>
        <strain evidence="8">DSM 19957</strain>
    </source>
</reference>
<evidence type="ECO:0000256" key="1">
    <source>
        <dbReference type="ARBA" id="ARBA00004651"/>
    </source>
</evidence>
<feature type="transmembrane region" description="Helical" evidence="7">
    <location>
        <begin position="86"/>
        <end position="105"/>
    </location>
</feature>
<keyword evidence="2" id="KW-1003">Cell membrane</keyword>
<feature type="transmembrane region" description="Helical" evidence="7">
    <location>
        <begin position="61"/>
        <end position="80"/>
    </location>
</feature>
<keyword evidence="4 7" id="KW-1133">Transmembrane helix</keyword>
<dbReference type="KEGG" id="ima:PO878_02290"/>
<evidence type="ECO:0000256" key="4">
    <source>
        <dbReference type="ARBA" id="ARBA00022989"/>
    </source>
</evidence>
<name>A0AAE9YAH0_9ACTN</name>
<feature type="region of interest" description="Disordered" evidence="6">
    <location>
        <begin position="332"/>
        <end position="366"/>
    </location>
</feature>
<feature type="transmembrane region" description="Helical" evidence="7">
    <location>
        <begin position="7"/>
        <end position="25"/>
    </location>
</feature>
<dbReference type="CDD" id="cd06581">
    <property type="entry name" value="TM_PBP1_LivM_like"/>
    <property type="match status" value="1"/>
</dbReference>
<accession>A0AAE9YAH0</accession>
<feature type="transmembrane region" description="Helical" evidence="7">
    <location>
        <begin position="110"/>
        <end position="128"/>
    </location>
</feature>
<keyword evidence="3 7" id="KW-0812">Transmembrane</keyword>
<sequence length="366" mass="37961">MTRTRLRILVGILVAAAALYAPYYFQAPTNADLSMAIYFAIAAMGLNLLTGFNGQISIGHGAFFGVGAFTSAILVDSYGWSYELTLPVAALLAAGLGVLVGIPALRVRGLYLALVTLGLAVLFPRVALKYVDGTGGTALVRPDRDSFDSLLTFLANDQWEYVECLVVAVVLFVLAWNLSRSRIGRAMVAVRDQELAASTVGIHLARVKVGTFALSAAYAGIAGGLSVMVDKAADATDPTLAFRNSIEFLVAVVIGGTATILGPAVGALILVFLRTRTDGLIEGKEILSPAIFGAALIAVVFVLPDGVVGGLRRLTDRLLPARAGEEANLAGATAMRGDAVAGSDDAVDDPDPPGAPPGPPPTKENP</sequence>
<keyword evidence="5 7" id="KW-0472">Membrane</keyword>
<protein>
    <submittedName>
        <fullName evidence="8">Branched-chain amino acid ABC transporter permease</fullName>
    </submittedName>
</protein>
<dbReference type="InterPro" id="IPR001851">
    <property type="entry name" value="ABC_transp_permease"/>
</dbReference>
<feature type="transmembrane region" description="Helical" evidence="7">
    <location>
        <begin position="159"/>
        <end position="178"/>
    </location>
</feature>
<dbReference type="Proteomes" id="UP001216390">
    <property type="component" value="Chromosome"/>
</dbReference>
<dbReference type="InterPro" id="IPR043428">
    <property type="entry name" value="LivM-like"/>
</dbReference>
<proteinExistence type="predicted"/>
<feature type="transmembrane region" description="Helical" evidence="7">
    <location>
        <begin position="31"/>
        <end position="49"/>
    </location>
</feature>
<gene>
    <name evidence="8" type="ORF">PO878_02290</name>
</gene>
<evidence type="ECO:0000256" key="7">
    <source>
        <dbReference type="SAM" id="Phobius"/>
    </source>
</evidence>
<dbReference type="EMBL" id="CP116942">
    <property type="protein sequence ID" value="WCO67548.1"/>
    <property type="molecule type" value="Genomic_DNA"/>
</dbReference>
<dbReference type="PANTHER" id="PTHR30482:SF20">
    <property type="entry name" value="HIGH-AFFINITY BRANCHED-CHAIN AMINO ACID TRANSPORT SYSTEM PERMEASE PROTEIN LIVM"/>
    <property type="match status" value="1"/>
</dbReference>
<evidence type="ECO:0000313" key="9">
    <source>
        <dbReference type="Proteomes" id="UP001216390"/>
    </source>
</evidence>
<dbReference type="AlphaFoldDB" id="A0AAE9YAH0"/>
<dbReference type="Pfam" id="PF02653">
    <property type="entry name" value="BPD_transp_2"/>
    <property type="match status" value="1"/>
</dbReference>
<feature type="transmembrane region" description="Helical" evidence="7">
    <location>
        <begin position="209"/>
        <end position="228"/>
    </location>
</feature>
<feature type="transmembrane region" description="Helical" evidence="7">
    <location>
        <begin position="248"/>
        <end position="273"/>
    </location>
</feature>
<evidence type="ECO:0000256" key="6">
    <source>
        <dbReference type="SAM" id="MobiDB-lite"/>
    </source>
</evidence>
<evidence type="ECO:0000256" key="3">
    <source>
        <dbReference type="ARBA" id="ARBA00022692"/>
    </source>
</evidence>
<organism evidence="8 9">
    <name type="scientific">Iamia majanohamensis</name>
    <dbReference type="NCBI Taxonomy" id="467976"/>
    <lineage>
        <taxon>Bacteria</taxon>
        <taxon>Bacillati</taxon>
        <taxon>Actinomycetota</taxon>
        <taxon>Acidimicrobiia</taxon>
        <taxon>Acidimicrobiales</taxon>
        <taxon>Iamiaceae</taxon>
        <taxon>Iamia</taxon>
    </lineage>
</organism>